<dbReference type="Proteomes" id="UP001151760">
    <property type="component" value="Unassembled WGS sequence"/>
</dbReference>
<reference evidence="2" key="1">
    <citation type="journal article" date="2022" name="Int. J. Mol. Sci.">
        <title>Draft Genome of Tanacetum Coccineum: Genomic Comparison of Closely Related Tanacetum-Family Plants.</title>
        <authorList>
            <person name="Yamashiro T."/>
            <person name="Shiraishi A."/>
            <person name="Nakayama K."/>
            <person name="Satake H."/>
        </authorList>
    </citation>
    <scope>NUCLEOTIDE SEQUENCE</scope>
</reference>
<name>A0ABQ4WMW4_9ASTR</name>
<sequence length="129" mass="14600">MSLWVGYCGCGWKRHDHSFATAICRNVIQFKRSVEDYASEIIVYFYSSDEYVCSGLLSGGVVESRLMALSGHDEVFEIVGVASYVLLSSISVCRGYRVVERISKKRTKNEAKTTKPDTKWKSVEKDKVK</sequence>
<evidence type="ECO:0000256" key="1">
    <source>
        <dbReference type="SAM" id="MobiDB-lite"/>
    </source>
</evidence>
<protein>
    <submittedName>
        <fullName evidence="2">Uncharacterized protein</fullName>
    </submittedName>
</protein>
<feature type="region of interest" description="Disordered" evidence="1">
    <location>
        <begin position="106"/>
        <end position="129"/>
    </location>
</feature>
<organism evidence="2 3">
    <name type="scientific">Tanacetum coccineum</name>
    <dbReference type="NCBI Taxonomy" id="301880"/>
    <lineage>
        <taxon>Eukaryota</taxon>
        <taxon>Viridiplantae</taxon>
        <taxon>Streptophyta</taxon>
        <taxon>Embryophyta</taxon>
        <taxon>Tracheophyta</taxon>
        <taxon>Spermatophyta</taxon>
        <taxon>Magnoliopsida</taxon>
        <taxon>eudicotyledons</taxon>
        <taxon>Gunneridae</taxon>
        <taxon>Pentapetalae</taxon>
        <taxon>asterids</taxon>
        <taxon>campanulids</taxon>
        <taxon>Asterales</taxon>
        <taxon>Asteraceae</taxon>
        <taxon>Asteroideae</taxon>
        <taxon>Anthemideae</taxon>
        <taxon>Anthemidinae</taxon>
        <taxon>Tanacetum</taxon>
    </lineage>
</organism>
<dbReference type="EMBL" id="BQNB010008782">
    <property type="protein sequence ID" value="GJS54229.1"/>
    <property type="molecule type" value="Genomic_DNA"/>
</dbReference>
<reference evidence="2" key="2">
    <citation type="submission" date="2022-01" db="EMBL/GenBank/DDBJ databases">
        <authorList>
            <person name="Yamashiro T."/>
            <person name="Shiraishi A."/>
            <person name="Satake H."/>
            <person name="Nakayama K."/>
        </authorList>
    </citation>
    <scope>NUCLEOTIDE SEQUENCE</scope>
</reference>
<evidence type="ECO:0000313" key="2">
    <source>
        <dbReference type="EMBL" id="GJS54229.1"/>
    </source>
</evidence>
<evidence type="ECO:0000313" key="3">
    <source>
        <dbReference type="Proteomes" id="UP001151760"/>
    </source>
</evidence>
<keyword evidence="3" id="KW-1185">Reference proteome</keyword>
<comment type="caution">
    <text evidence="2">The sequence shown here is derived from an EMBL/GenBank/DDBJ whole genome shotgun (WGS) entry which is preliminary data.</text>
</comment>
<accession>A0ABQ4WMW4</accession>
<gene>
    <name evidence="2" type="ORF">Tco_0627591</name>
</gene>
<proteinExistence type="predicted"/>